<accession>A0A5B1M790</accession>
<evidence type="ECO:0000256" key="2">
    <source>
        <dbReference type="ARBA" id="ARBA00023002"/>
    </source>
</evidence>
<protein>
    <submittedName>
        <fullName evidence="3">SDR family oxidoreductase</fullName>
    </submittedName>
</protein>
<dbReference type="PRINTS" id="PR00081">
    <property type="entry name" value="GDHRDH"/>
</dbReference>
<name>A0A5B1M790_9ACTN</name>
<comment type="caution">
    <text evidence="3">The sequence shown here is derived from an EMBL/GenBank/DDBJ whole genome shotgun (WGS) entry which is preliminary data.</text>
</comment>
<proteinExistence type="inferred from homology"/>
<dbReference type="AlphaFoldDB" id="A0A5B1M790"/>
<gene>
    <name evidence="3" type="ORF">F0U47_00520</name>
</gene>
<organism evidence="3 4">
    <name type="scientific">Nocardioides antri</name>
    <dbReference type="NCBI Taxonomy" id="2607659"/>
    <lineage>
        <taxon>Bacteria</taxon>
        <taxon>Bacillati</taxon>
        <taxon>Actinomycetota</taxon>
        <taxon>Actinomycetes</taxon>
        <taxon>Propionibacteriales</taxon>
        <taxon>Nocardioidaceae</taxon>
        <taxon>Nocardioides</taxon>
    </lineage>
</organism>
<keyword evidence="4" id="KW-1185">Reference proteome</keyword>
<sequence>MSTYAVTGAASGMGRAVADQLRTAGHTVIDVDIVESTVTADLSTPAGRRSAATEVLERADGRLDGAVMAAGLGPAPGRDRPRLIAEVNYFGVVDLLEAWRPALAAADRAKVVVFASNSSTTVPVVPGRAVRGFLDGDLEKVLRTLRPFGKQAPTFAYAASKVAISRWVRRTAVTRGWAGAGIRLNAIAPGAVLTPLLDKQLATPAEAKQIKRFPVPIGGYGDADQLADWVVFMLSDSADFLCGSVVFVDGGSDAWFRADDWPRPVPALRLRSYLSRMRAFRR</sequence>
<evidence type="ECO:0000256" key="1">
    <source>
        <dbReference type="ARBA" id="ARBA00006484"/>
    </source>
</evidence>
<keyword evidence="2" id="KW-0560">Oxidoreductase</keyword>
<dbReference type="InterPro" id="IPR036291">
    <property type="entry name" value="NAD(P)-bd_dom_sf"/>
</dbReference>
<comment type="similarity">
    <text evidence="1">Belongs to the short-chain dehydrogenases/reductases (SDR) family.</text>
</comment>
<dbReference type="Pfam" id="PF00106">
    <property type="entry name" value="adh_short"/>
    <property type="match status" value="1"/>
</dbReference>
<reference evidence="3 4" key="1">
    <citation type="submission" date="2019-09" db="EMBL/GenBank/DDBJ databases">
        <title>Nocardioides panacisoli sp. nov., isolated from the soil of a ginseng field.</title>
        <authorList>
            <person name="Cho C."/>
        </authorList>
    </citation>
    <scope>NUCLEOTIDE SEQUENCE [LARGE SCALE GENOMIC DNA]</scope>
    <source>
        <strain evidence="3 4">BN140041</strain>
    </source>
</reference>
<dbReference type="SUPFAM" id="SSF51735">
    <property type="entry name" value="NAD(P)-binding Rossmann-fold domains"/>
    <property type="match status" value="1"/>
</dbReference>
<dbReference type="RefSeq" id="WP_149748364.1">
    <property type="nucleotide sequence ID" value="NZ_VUJW01000001.1"/>
</dbReference>
<dbReference type="GO" id="GO:0050664">
    <property type="term" value="F:oxidoreductase activity, acting on NAD(P)H, oxygen as acceptor"/>
    <property type="evidence" value="ECO:0007669"/>
    <property type="project" value="TreeGrafter"/>
</dbReference>
<dbReference type="PANTHER" id="PTHR43008:SF4">
    <property type="entry name" value="CHAIN DEHYDROGENASE, PUTATIVE (AFU_ORTHOLOGUE AFUA_4G08710)-RELATED"/>
    <property type="match status" value="1"/>
</dbReference>
<dbReference type="EMBL" id="VUJW01000001">
    <property type="protein sequence ID" value="KAA1428741.1"/>
    <property type="molecule type" value="Genomic_DNA"/>
</dbReference>
<dbReference type="PANTHER" id="PTHR43008">
    <property type="entry name" value="BENZIL REDUCTASE"/>
    <property type="match status" value="1"/>
</dbReference>
<reference evidence="3 4" key="2">
    <citation type="submission" date="2019-09" db="EMBL/GenBank/DDBJ databases">
        <authorList>
            <person name="Jin C."/>
        </authorList>
    </citation>
    <scope>NUCLEOTIDE SEQUENCE [LARGE SCALE GENOMIC DNA]</scope>
    <source>
        <strain evidence="3 4">BN140041</strain>
    </source>
</reference>
<dbReference type="Pfam" id="PF13561">
    <property type="entry name" value="adh_short_C2"/>
    <property type="match status" value="1"/>
</dbReference>
<evidence type="ECO:0000313" key="3">
    <source>
        <dbReference type="EMBL" id="KAA1428741.1"/>
    </source>
</evidence>
<dbReference type="InterPro" id="IPR002347">
    <property type="entry name" value="SDR_fam"/>
</dbReference>
<dbReference type="Gene3D" id="3.40.50.720">
    <property type="entry name" value="NAD(P)-binding Rossmann-like Domain"/>
    <property type="match status" value="1"/>
</dbReference>
<dbReference type="Proteomes" id="UP000324351">
    <property type="component" value="Unassembled WGS sequence"/>
</dbReference>
<evidence type="ECO:0000313" key="4">
    <source>
        <dbReference type="Proteomes" id="UP000324351"/>
    </source>
</evidence>